<evidence type="ECO:0000256" key="2">
    <source>
        <dbReference type="ARBA" id="ARBA00022448"/>
    </source>
</evidence>
<evidence type="ECO:0000256" key="6">
    <source>
        <dbReference type="ARBA" id="ARBA00023136"/>
    </source>
</evidence>
<proteinExistence type="inferred from homology"/>
<evidence type="ECO:0000256" key="5">
    <source>
        <dbReference type="ARBA" id="ARBA00022989"/>
    </source>
</evidence>
<dbReference type="STRING" id="1165689.SAMN02927914_00066"/>
<reference evidence="9 10" key="1">
    <citation type="submission" date="2016-10" db="EMBL/GenBank/DDBJ databases">
        <authorList>
            <person name="de Groot N.N."/>
        </authorList>
    </citation>
    <scope>NUCLEOTIDE SEQUENCE [LARGE SCALE GENOMIC DNA]</scope>
    <source>
        <strain evidence="9 10">CGMCC 1.12097</strain>
    </source>
</reference>
<dbReference type="Proteomes" id="UP000198588">
    <property type="component" value="Unassembled WGS sequence"/>
</dbReference>
<dbReference type="SUPFAM" id="SSF161098">
    <property type="entry name" value="MetI-like"/>
    <property type="match status" value="1"/>
</dbReference>
<evidence type="ECO:0000313" key="9">
    <source>
        <dbReference type="EMBL" id="SDA38732.1"/>
    </source>
</evidence>
<evidence type="ECO:0000259" key="8">
    <source>
        <dbReference type="PROSITE" id="PS50928"/>
    </source>
</evidence>
<feature type="transmembrane region" description="Helical" evidence="7">
    <location>
        <begin position="63"/>
        <end position="80"/>
    </location>
</feature>
<keyword evidence="4 7" id="KW-0812">Transmembrane</keyword>
<dbReference type="InterPro" id="IPR000515">
    <property type="entry name" value="MetI-like"/>
</dbReference>
<protein>
    <submittedName>
        <fullName evidence="9">NitT/TauT family transport system permease protein</fullName>
    </submittedName>
</protein>
<sequence length="255" mass="27913">MRRIVVPSLFFLALLGIWGIAAGSGRWSPVLFPSPWSVAEYLWGALLDGTLVEAIFVTMKRLLAGYAIGLLIGLPLGLVTSSSQMLEDTVGALALGLQTLPSVCWVPLALLWFGQTEGAMLFVVVMGTVWSVIIATDHGARTIPPIYARAARTMGSRGLHLWTRVMLPASLPFLVSGMKQGWAFAWRSLMAAEIYVTILTGFGLGQLLHYGRELQAMDQVIGAMAMIVLIGSLADRILFSPWERFLHRRWGTNVE</sequence>
<dbReference type="EMBL" id="FMXM01000002">
    <property type="protein sequence ID" value="SDA38732.1"/>
    <property type="molecule type" value="Genomic_DNA"/>
</dbReference>
<evidence type="ECO:0000256" key="3">
    <source>
        <dbReference type="ARBA" id="ARBA00022475"/>
    </source>
</evidence>
<keyword evidence="5 7" id="KW-1133">Transmembrane helix</keyword>
<feature type="transmembrane region" description="Helical" evidence="7">
    <location>
        <begin position="184"/>
        <end position="208"/>
    </location>
</feature>
<dbReference type="InterPro" id="IPR035906">
    <property type="entry name" value="MetI-like_sf"/>
</dbReference>
<feature type="transmembrane region" description="Helical" evidence="7">
    <location>
        <begin position="161"/>
        <end position="178"/>
    </location>
</feature>
<gene>
    <name evidence="9" type="ORF">SAMN02927914_00066</name>
</gene>
<dbReference type="GO" id="GO:0055085">
    <property type="term" value="P:transmembrane transport"/>
    <property type="evidence" value="ECO:0007669"/>
    <property type="project" value="InterPro"/>
</dbReference>
<comment type="similarity">
    <text evidence="7">Belongs to the binding-protein-dependent transport system permease family.</text>
</comment>
<dbReference type="PANTHER" id="PTHR30151">
    <property type="entry name" value="ALKANE SULFONATE ABC TRANSPORTER-RELATED, MEMBRANE SUBUNIT"/>
    <property type="match status" value="1"/>
</dbReference>
<comment type="subcellular location">
    <subcellularLocation>
        <location evidence="1 7">Cell membrane</location>
        <topology evidence="1 7">Multi-pass membrane protein</topology>
    </subcellularLocation>
</comment>
<dbReference type="Pfam" id="PF00528">
    <property type="entry name" value="BPD_transp_1"/>
    <property type="match status" value="1"/>
</dbReference>
<feature type="transmembrane region" description="Helical" evidence="7">
    <location>
        <begin position="119"/>
        <end position="140"/>
    </location>
</feature>
<keyword evidence="6 7" id="KW-0472">Membrane</keyword>
<dbReference type="AlphaFoldDB" id="A0A1G5UYN6"/>
<feature type="domain" description="ABC transmembrane type-1" evidence="8">
    <location>
        <begin position="55"/>
        <end position="239"/>
    </location>
</feature>
<evidence type="ECO:0000256" key="4">
    <source>
        <dbReference type="ARBA" id="ARBA00022692"/>
    </source>
</evidence>
<dbReference type="OrthoDB" id="9796361at2"/>
<dbReference type="GO" id="GO:0005886">
    <property type="term" value="C:plasma membrane"/>
    <property type="evidence" value="ECO:0007669"/>
    <property type="project" value="UniProtKB-SubCell"/>
</dbReference>
<keyword evidence="3" id="KW-1003">Cell membrane</keyword>
<evidence type="ECO:0000313" key="10">
    <source>
        <dbReference type="Proteomes" id="UP000198588"/>
    </source>
</evidence>
<dbReference type="PROSITE" id="PS50928">
    <property type="entry name" value="ABC_TM1"/>
    <property type="match status" value="1"/>
</dbReference>
<accession>A0A1G5UYN6</accession>
<dbReference type="PANTHER" id="PTHR30151:SF0">
    <property type="entry name" value="ABC TRANSPORTER PERMEASE PROTEIN MJ0413-RELATED"/>
    <property type="match status" value="1"/>
</dbReference>
<feature type="transmembrane region" description="Helical" evidence="7">
    <location>
        <begin position="92"/>
        <end position="113"/>
    </location>
</feature>
<dbReference type="RefSeq" id="WP_091574589.1">
    <property type="nucleotide sequence ID" value="NZ_FMXM01000002.1"/>
</dbReference>
<organism evidence="9 10">
    <name type="scientific">Mesorhizobium qingshengii</name>
    <dbReference type="NCBI Taxonomy" id="1165689"/>
    <lineage>
        <taxon>Bacteria</taxon>
        <taxon>Pseudomonadati</taxon>
        <taxon>Pseudomonadota</taxon>
        <taxon>Alphaproteobacteria</taxon>
        <taxon>Hyphomicrobiales</taxon>
        <taxon>Phyllobacteriaceae</taxon>
        <taxon>Mesorhizobium</taxon>
    </lineage>
</organism>
<evidence type="ECO:0000256" key="7">
    <source>
        <dbReference type="RuleBase" id="RU363032"/>
    </source>
</evidence>
<keyword evidence="2 7" id="KW-0813">Transport</keyword>
<feature type="transmembrane region" description="Helical" evidence="7">
    <location>
        <begin position="220"/>
        <end position="239"/>
    </location>
</feature>
<dbReference type="Gene3D" id="1.10.3720.10">
    <property type="entry name" value="MetI-like"/>
    <property type="match status" value="1"/>
</dbReference>
<evidence type="ECO:0000256" key="1">
    <source>
        <dbReference type="ARBA" id="ARBA00004651"/>
    </source>
</evidence>
<name>A0A1G5UYN6_9HYPH</name>
<dbReference type="CDD" id="cd06261">
    <property type="entry name" value="TM_PBP2"/>
    <property type="match status" value="1"/>
</dbReference>